<dbReference type="RefSeq" id="WP_373970222.1">
    <property type="nucleotide sequence ID" value="NZ_JBHDLJ010000001.1"/>
</dbReference>
<evidence type="ECO:0000256" key="1">
    <source>
        <dbReference type="ARBA" id="ARBA00004141"/>
    </source>
</evidence>
<feature type="region of interest" description="Disordered" evidence="5">
    <location>
        <begin position="220"/>
        <end position="247"/>
    </location>
</feature>
<feature type="transmembrane region" description="Helical" evidence="6">
    <location>
        <begin position="304"/>
        <end position="325"/>
    </location>
</feature>
<feature type="transmembrane region" description="Helical" evidence="6">
    <location>
        <begin position="169"/>
        <end position="187"/>
    </location>
</feature>
<dbReference type="Gene3D" id="1.20.1250.20">
    <property type="entry name" value="MFS general substrate transporter like domains"/>
    <property type="match status" value="2"/>
</dbReference>
<evidence type="ECO:0000256" key="3">
    <source>
        <dbReference type="ARBA" id="ARBA00022989"/>
    </source>
</evidence>
<feature type="compositionally biased region" description="Gly residues" evidence="5">
    <location>
        <begin position="1"/>
        <end position="13"/>
    </location>
</feature>
<keyword evidence="8" id="KW-1185">Reference proteome</keyword>
<dbReference type="PANTHER" id="PTHR23514:SF13">
    <property type="entry name" value="INNER MEMBRANE PROTEIN YBJJ"/>
    <property type="match status" value="1"/>
</dbReference>
<keyword evidence="4 6" id="KW-0472">Membrane</keyword>
<name>A0ABV4UJI2_9MICC</name>
<protein>
    <submittedName>
        <fullName evidence="7">MFS transporter</fullName>
    </submittedName>
</protein>
<dbReference type="Pfam" id="PF07690">
    <property type="entry name" value="MFS_1"/>
    <property type="match status" value="1"/>
</dbReference>
<dbReference type="InterPro" id="IPR036259">
    <property type="entry name" value="MFS_trans_sf"/>
</dbReference>
<evidence type="ECO:0000256" key="4">
    <source>
        <dbReference type="ARBA" id="ARBA00023136"/>
    </source>
</evidence>
<dbReference type="Proteomes" id="UP001575652">
    <property type="component" value="Unassembled WGS sequence"/>
</dbReference>
<evidence type="ECO:0000256" key="5">
    <source>
        <dbReference type="SAM" id="MobiDB-lite"/>
    </source>
</evidence>
<feature type="transmembrane region" description="Helical" evidence="6">
    <location>
        <begin position="72"/>
        <end position="90"/>
    </location>
</feature>
<evidence type="ECO:0000313" key="7">
    <source>
        <dbReference type="EMBL" id="MFB0833053.1"/>
    </source>
</evidence>
<feature type="transmembrane region" description="Helical" evidence="6">
    <location>
        <begin position="102"/>
        <end position="123"/>
    </location>
</feature>
<dbReference type="InterPro" id="IPR011701">
    <property type="entry name" value="MFS"/>
</dbReference>
<feature type="transmembrane region" description="Helical" evidence="6">
    <location>
        <begin position="129"/>
        <end position="148"/>
    </location>
</feature>
<evidence type="ECO:0000256" key="2">
    <source>
        <dbReference type="ARBA" id="ARBA00022692"/>
    </source>
</evidence>
<feature type="transmembrane region" description="Helical" evidence="6">
    <location>
        <begin position="267"/>
        <end position="284"/>
    </location>
</feature>
<feature type="transmembrane region" description="Helical" evidence="6">
    <location>
        <begin position="356"/>
        <end position="380"/>
    </location>
</feature>
<comment type="subcellular location">
    <subcellularLocation>
        <location evidence="1">Membrane</location>
        <topology evidence="1">Multi-pass membrane protein</topology>
    </subcellularLocation>
</comment>
<proteinExistence type="predicted"/>
<evidence type="ECO:0000256" key="6">
    <source>
        <dbReference type="SAM" id="Phobius"/>
    </source>
</evidence>
<dbReference type="InterPro" id="IPR051788">
    <property type="entry name" value="MFS_Transporter"/>
</dbReference>
<sequence>MTGPGGTGPGGTAGPAARESGAATGQPATPPGLAVWRNAVFTVFGLSGLGFATWVSRIPAVRDGMELSTSTIGYMLFGLAAGSLLGLAAAPSYLARLGSRRGLLVAVLAMASCTAGLGAAAGLLASLPLTVVALCLFGFAFSVCDVVMNMEGALVERAAGKTLMPLMHAFFSIGTVAGAVLGAAAAAASVPVAAHFAALGLAVAVAGAASARRIPVPAGPGGAARSGAPDGPPAPAADGSRAGMRRGPRAVVPRFGSAARLARDPRLLLLGLMVVGMAFAEGSANDWLALAAVDGHGMGNAGGALVYGAFVAAMTLGRVAGGPLIDRHGRPVVLVAMAAVGVAGIAAFILTDEPWVAFAAAVLWGLGGSLGFPVGISAAADHPTDAARRVSMVSIFGYSAFLVGPPVLGFFGEAWGILAAFYLVAAMLAVSLAATPAALRPPRDAQGSGRGPG</sequence>
<accession>A0ABV4UJI2</accession>
<keyword evidence="2 6" id="KW-0812">Transmembrane</keyword>
<organism evidence="7 8">
    <name type="scientific">Arthrobacter halodurans</name>
    <dbReference type="NCBI Taxonomy" id="516699"/>
    <lineage>
        <taxon>Bacteria</taxon>
        <taxon>Bacillati</taxon>
        <taxon>Actinomycetota</taxon>
        <taxon>Actinomycetes</taxon>
        <taxon>Micrococcales</taxon>
        <taxon>Micrococcaceae</taxon>
        <taxon>Arthrobacter</taxon>
    </lineage>
</organism>
<feature type="transmembrane region" description="Helical" evidence="6">
    <location>
        <begin position="332"/>
        <end position="350"/>
    </location>
</feature>
<dbReference type="PANTHER" id="PTHR23514">
    <property type="entry name" value="BYPASS OF STOP CODON PROTEIN 6"/>
    <property type="match status" value="1"/>
</dbReference>
<dbReference type="SUPFAM" id="SSF103473">
    <property type="entry name" value="MFS general substrate transporter"/>
    <property type="match status" value="1"/>
</dbReference>
<feature type="transmembrane region" description="Helical" evidence="6">
    <location>
        <begin position="392"/>
        <end position="411"/>
    </location>
</feature>
<reference evidence="7 8" key="1">
    <citation type="submission" date="2024-09" db="EMBL/GenBank/DDBJ databases">
        <authorList>
            <person name="Salinas-Garcia M.A."/>
            <person name="Prieme A."/>
        </authorList>
    </citation>
    <scope>NUCLEOTIDE SEQUENCE [LARGE SCALE GENOMIC DNA]</scope>
    <source>
        <strain evidence="7 8">DSM 21081</strain>
    </source>
</reference>
<feature type="region of interest" description="Disordered" evidence="5">
    <location>
        <begin position="1"/>
        <end position="28"/>
    </location>
</feature>
<feature type="transmembrane region" description="Helical" evidence="6">
    <location>
        <begin position="39"/>
        <end position="60"/>
    </location>
</feature>
<gene>
    <name evidence="7" type="ORF">ACETWP_00470</name>
</gene>
<keyword evidence="3 6" id="KW-1133">Transmembrane helix</keyword>
<dbReference type="EMBL" id="JBHDLJ010000001">
    <property type="protein sequence ID" value="MFB0833053.1"/>
    <property type="molecule type" value="Genomic_DNA"/>
</dbReference>
<comment type="caution">
    <text evidence="7">The sequence shown here is derived from an EMBL/GenBank/DDBJ whole genome shotgun (WGS) entry which is preliminary data.</text>
</comment>
<feature type="transmembrane region" description="Helical" evidence="6">
    <location>
        <begin position="417"/>
        <end position="439"/>
    </location>
</feature>
<evidence type="ECO:0000313" key="8">
    <source>
        <dbReference type="Proteomes" id="UP001575652"/>
    </source>
</evidence>